<evidence type="ECO:0000313" key="1">
    <source>
        <dbReference type="EMBL" id="KKN64893.1"/>
    </source>
</evidence>
<dbReference type="EMBL" id="LAZR01000541">
    <property type="protein sequence ID" value="KKN64893.1"/>
    <property type="molecule type" value="Genomic_DNA"/>
</dbReference>
<sequence>MVVYLSFLVRVNYWLRQGHIISDAWYWADLELFHRGYQIDPDNYRRIRRCL</sequence>
<organism evidence="1">
    <name type="scientific">marine sediment metagenome</name>
    <dbReference type="NCBI Taxonomy" id="412755"/>
    <lineage>
        <taxon>unclassified sequences</taxon>
        <taxon>metagenomes</taxon>
        <taxon>ecological metagenomes</taxon>
    </lineage>
</organism>
<gene>
    <name evidence="1" type="ORF">LCGC14_0487270</name>
</gene>
<name>A0A0F9VGI3_9ZZZZ</name>
<proteinExistence type="predicted"/>
<accession>A0A0F9VGI3</accession>
<dbReference type="AlphaFoldDB" id="A0A0F9VGI3"/>
<reference evidence="1" key="1">
    <citation type="journal article" date="2015" name="Nature">
        <title>Complex archaea that bridge the gap between prokaryotes and eukaryotes.</title>
        <authorList>
            <person name="Spang A."/>
            <person name="Saw J.H."/>
            <person name="Jorgensen S.L."/>
            <person name="Zaremba-Niedzwiedzka K."/>
            <person name="Martijn J."/>
            <person name="Lind A.E."/>
            <person name="van Eijk R."/>
            <person name="Schleper C."/>
            <person name="Guy L."/>
            <person name="Ettema T.J."/>
        </authorList>
    </citation>
    <scope>NUCLEOTIDE SEQUENCE</scope>
</reference>
<protein>
    <submittedName>
        <fullName evidence="1">Uncharacterized protein</fullName>
    </submittedName>
</protein>
<comment type="caution">
    <text evidence="1">The sequence shown here is derived from an EMBL/GenBank/DDBJ whole genome shotgun (WGS) entry which is preliminary data.</text>
</comment>